<gene>
    <name evidence="1" type="ORF">OHU17_35635</name>
</gene>
<dbReference type="Proteomes" id="UP001432075">
    <property type="component" value="Plasmid unnamed1"/>
</dbReference>
<organism evidence="1 2">
    <name type="scientific">Streptomyces goshikiensis</name>
    <dbReference type="NCBI Taxonomy" id="1942"/>
    <lineage>
        <taxon>Bacteria</taxon>
        <taxon>Bacillati</taxon>
        <taxon>Actinomycetota</taxon>
        <taxon>Actinomycetes</taxon>
        <taxon>Kitasatosporales</taxon>
        <taxon>Streptomycetaceae</taxon>
        <taxon>Streptomyces</taxon>
    </lineage>
</organism>
<evidence type="ECO:0000313" key="1">
    <source>
        <dbReference type="EMBL" id="WUO51206.1"/>
    </source>
</evidence>
<dbReference type="EMBL" id="CP108058">
    <property type="protein sequence ID" value="WUO51206.1"/>
    <property type="molecule type" value="Genomic_DNA"/>
</dbReference>
<geneLocation type="plasmid" evidence="1 2">
    <name>unnamed1</name>
</geneLocation>
<protein>
    <submittedName>
        <fullName evidence="1">Uncharacterized protein</fullName>
    </submittedName>
</protein>
<name>A0ABZ1RWV8_9ACTN</name>
<keyword evidence="1" id="KW-0614">Plasmid</keyword>
<dbReference type="RefSeq" id="WP_328777632.1">
    <property type="nucleotide sequence ID" value="NZ_CP108058.1"/>
</dbReference>
<proteinExistence type="predicted"/>
<sequence>MNGDMDRGVTAEVRAMREDSVVVAEFGALENSGGRPVRFAVLRGAGPEGTWLVEITPYLLGTAGAEDLRNFARGILDTLSAGAGESDFFTLYKDTRNQVQAVIGFDEGLPYLIVDAYTEFAGNRTGTSPSDEPVYAHMEAVSPSRADPAALESGARALLGALGA</sequence>
<keyword evidence="2" id="KW-1185">Reference proteome</keyword>
<reference evidence="1" key="1">
    <citation type="submission" date="2022-10" db="EMBL/GenBank/DDBJ databases">
        <title>The complete genomes of actinobacterial strains from the NBC collection.</title>
        <authorList>
            <person name="Joergensen T.S."/>
            <person name="Alvarez Arevalo M."/>
            <person name="Sterndorff E.B."/>
            <person name="Faurdal D."/>
            <person name="Vuksanovic O."/>
            <person name="Mourched A.-S."/>
            <person name="Charusanti P."/>
            <person name="Shaw S."/>
            <person name="Blin K."/>
            <person name="Weber T."/>
        </authorList>
    </citation>
    <scope>NUCLEOTIDE SEQUENCE</scope>
    <source>
        <strain evidence="1">NBC_00283</strain>
        <plasmid evidence="1">unnamed1</plasmid>
    </source>
</reference>
<evidence type="ECO:0000313" key="2">
    <source>
        <dbReference type="Proteomes" id="UP001432075"/>
    </source>
</evidence>
<accession>A0ABZ1RWV8</accession>